<evidence type="ECO:0000313" key="1">
    <source>
        <dbReference type="EMBL" id="MBB5041952.1"/>
    </source>
</evidence>
<dbReference type="RefSeq" id="WP_184142087.1">
    <property type="nucleotide sequence ID" value="NZ_JACHIK010000003.1"/>
</dbReference>
<accession>A0A7W7YTQ5</accession>
<protein>
    <submittedName>
        <fullName evidence="1">Uncharacterized protein</fullName>
    </submittedName>
</protein>
<name>A0A7W7YTQ5_9HYPH</name>
<keyword evidence="2" id="KW-1185">Reference proteome</keyword>
<proteinExistence type="predicted"/>
<sequence>MTKELVQAEAELDAFEAELWHRIGLNPDGPPDAYLNEADFTTLHRLDKLRDRVSLLRAAA</sequence>
<comment type="caution">
    <text evidence="1">The sequence shown here is derived from an EMBL/GenBank/DDBJ whole genome shotgun (WGS) entry which is preliminary data.</text>
</comment>
<organism evidence="1 2">
    <name type="scientific">Shinella fusca</name>
    <dbReference type="NCBI Taxonomy" id="544480"/>
    <lineage>
        <taxon>Bacteria</taxon>
        <taxon>Pseudomonadati</taxon>
        <taxon>Pseudomonadota</taxon>
        <taxon>Alphaproteobacteria</taxon>
        <taxon>Hyphomicrobiales</taxon>
        <taxon>Rhizobiaceae</taxon>
        <taxon>Shinella</taxon>
    </lineage>
</organism>
<evidence type="ECO:0000313" key="2">
    <source>
        <dbReference type="Proteomes" id="UP000535406"/>
    </source>
</evidence>
<dbReference type="Proteomes" id="UP000535406">
    <property type="component" value="Unassembled WGS sequence"/>
</dbReference>
<dbReference type="EMBL" id="JACHIK010000003">
    <property type="protein sequence ID" value="MBB5041952.1"/>
    <property type="molecule type" value="Genomic_DNA"/>
</dbReference>
<dbReference type="AlphaFoldDB" id="A0A7W7YTQ5"/>
<reference evidence="1 2" key="1">
    <citation type="submission" date="2020-08" db="EMBL/GenBank/DDBJ databases">
        <title>Genomic Encyclopedia of Type Strains, Phase IV (KMG-IV): sequencing the most valuable type-strain genomes for metagenomic binning, comparative biology and taxonomic classification.</title>
        <authorList>
            <person name="Goeker M."/>
        </authorList>
    </citation>
    <scope>NUCLEOTIDE SEQUENCE [LARGE SCALE GENOMIC DNA]</scope>
    <source>
        <strain evidence="1 2">DSM 21319</strain>
    </source>
</reference>
<gene>
    <name evidence="1" type="ORF">HNQ66_001335</name>
</gene>